<sequence length="538" mass="60385">MQPFSLSTIINHPCFTPILLPIRQKIIISIISAAFAGVATLIAYQCLVYLVAEQSVIWLYRTMLFFILGAILGGISLWLAHNAENQFAKQLQLALINKALHIPKHTLSKYNNHSLRRLLSEDVSELHYMVAHLPAELSVLCVVPIFSAGFLFYYLGAKAIWVLLPGIMASLYYLWMVPYINQRDGVGRMQTMKNMIDALNDYTRGVSINRIFGQDKGALENYRQSSDNFLYQMNLWIKKVVLPASFAVSLLQAVATFTIAYIIAKNLDMASLLGVIFFSLAVVTPALRLGHGLDYVITGRTAASRIITFLSLPNLPYGEQLLPKVSLSFNIKNLSFSLENRKIFHQLNYEFPRGEITILTGQSGVGKSSLLSILAGQEVPNSGEVYINKVAIYELSQEEQKKHILFIPQHHAVIASSIRDNMHLFVQTATDIQLLNALQKVHLNKDLNFPTHQLSGGEKQRLILAIVLLSTAQIILLDEPMSALDRQATNELLALLENFVKQHKKILIMITHDHSLIPKFSSHLHLSSYQSEGENSHE</sequence>
<dbReference type="GO" id="GO:0005524">
    <property type="term" value="F:ATP binding"/>
    <property type="evidence" value="ECO:0007669"/>
    <property type="project" value="UniProtKB-KW"/>
</dbReference>
<feature type="transmembrane region" description="Helical" evidence="9">
    <location>
        <begin position="58"/>
        <end position="80"/>
    </location>
</feature>
<feature type="transmembrane region" description="Helical" evidence="9">
    <location>
        <begin position="137"/>
        <end position="154"/>
    </location>
</feature>
<dbReference type="InterPro" id="IPR003593">
    <property type="entry name" value="AAA+_ATPase"/>
</dbReference>
<dbReference type="InterPro" id="IPR017871">
    <property type="entry name" value="ABC_transporter-like_CS"/>
</dbReference>
<evidence type="ECO:0000256" key="6">
    <source>
        <dbReference type="ARBA" id="ARBA00022840"/>
    </source>
</evidence>
<dbReference type="SMART" id="SM00382">
    <property type="entry name" value="AAA"/>
    <property type="match status" value="1"/>
</dbReference>
<keyword evidence="4 9" id="KW-0812">Transmembrane</keyword>
<dbReference type="GO" id="GO:0140359">
    <property type="term" value="F:ABC-type transporter activity"/>
    <property type="evidence" value="ECO:0007669"/>
    <property type="project" value="InterPro"/>
</dbReference>
<keyword evidence="8 9" id="KW-0472">Membrane</keyword>
<protein>
    <submittedName>
        <fullName evidence="12">ABC transporter ATP-binding protein</fullName>
    </submittedName>
</protein>
<dbReference type="InterPro" id="IPR015856">
    <property type="entry name" value="ABC_transpr_CbiO/EcfA_su"/>
</dbReference>
<keyword evidence="5" id="KW-0547">Nucleotide-binding</keyword>
<evidence type="ECO:0000259" key="10">
    <source>
        <dbReference type="PROSITE" id="PS50893"/>
    </source>
</evidence>
<dbReference type="PROSITE" id="PS50893">
    <property type="entry name" value="ABC_TRANSPORTER_2"/>
    <property type="match status" value="1"/>
</dbReference>
<keyword evidence="3" id="KW-1003">Cell membrane</keyword>
<proteinExistence type="predicted"/>
<dbReference type="EMBL" id="JAAGYR010000004">
    <property type="protein sequence ID" value="NEN75314.1"/>
    <property type="molecule type" value="Genomic_DNA"/>
</dbReference>
<dbReference type="GO" id="GO:0016887">
    <property type="term" value="F:ATP hydrolysis activity"/>
    <property type="evidence" value="ECO:0007669"/>
    <property type="project" value="InterPro"/>
</dbReference>
<organism evidence="12 13">
    <name type="scientific">Pelistega ratti</name>
    <dbReference type="NCBI Taxonomy" id="2652177"/>
    <lineage>
        <taxon>Bacteria</taxon>
        <taxon>Pseudomonadati</taxon>
        <taxon>Pseudomonadota</taxon>
        <taxon>Betaproteobacteria</taxon>
        <taxon>Burkholderiales</taxon>
        <taxon>Alcaligenaceae</taxon>
        <taxon>Pelistega</taxon>
    </lineage>
</organism>
<evidence type="ECO:0000313" key="12">
    <source>
        <dbReference type="EMBL" id="NEN75314.1"/>
    </source>
</evidence>
<evidence type="ECO:0000313" key="13">
    <source>
        <dbReference type="Proteomes" id="UP000477651"/>
    </source>
</evidence>
<dbReference type="RefSeq" id="WP_163764007.1">
    <property type="nucleotide sequence ID" value="NZ_JAAGYR010000004.1"/>
</dbReference>
<dbReference type="GO" id="GO:0034040">
    <property type="term" value="F:ATPase-coupled lipid transmembrane transporter activity"/>
    <property type="evidence" value="ECO:0007669"/>
    <property type="project" value="TreeGrafter"/>
</dbReference>
<reference evidence="12 13" key="1">
    <citation type="submission" date="2020-02" db="EMBL/GenBank/DDBJ databases">
        <title>Pelistega sp. NLN82 were isolated from wild rodents of the Hainan Island.</title>
        <authorList>
            <person name="Niu N."/>
            <person name="Zhou J."/>
        </authorList>
    </citation>
    <scope>NUCLEOTIDE SEQUENCE [LARGE SCALE GENOMIC DNA]</scope>
    <source>
        <strain evidence="12 13">NLN82</strain>
    </source>
</reference>
<comment type="subcellular location">
    <subcellularLocation>
        <location evidence="1">Cell membrane</location>
        <topology evidence="1">Multi-pass membrane protein</topology>
    </subcellularLocation>
</comment>
<dbReference type="PROSITE" id="PS50929">
    <property type="entry name" value="ABC_TM1F"/>
    <property type="match status" value="1"/>
</dbReference>
<feature type="transmembrane region" description="Helical" evidence="9">
    <location>
        <begin position="26"/>
        <end position="52"/>
    </location>
</feature>
<evidence type="ECO:0000256" key="8">
    <source>
        <dbReference type="ARBA" id="ARBA00023136"/>
    </source>
</evidence>
<keyword evidence="2" id="KW-0813">Transport</keyword>
<dbReference type="PROSITE" id="PS00211">
    <property type="entry name" value="ABC_TRANSPORTER_1"/>
    <property type="match status" value="1"/>
</dbReference>
<dbReference type="GO" id="GO:0005886">
    <property type="term" value="C:plasma membrane"/>
    <property type="evidence" value="ECO:0007669"/>
    <property type="project" value="UniProtKB-SubCell"/>
</dbReference>
<evidence type="ECO:0000256" key="3">
    <source>
        <dbReference type="ARBA" id="ARBA00022475"/>
    </source>
</evidence>
<dbReference type="PANTHER" id="PTHR24221:SF654">
    <property type="entry name" value="ATP-BINDING CASSETTE SUB-FAMILY B MEMBER 6"/>
    <property type="match status" value="1"/>
</dbReference>
<dbReference type="SUPFAM" id="SSF90123">
    <property type="entry name" value="ABC transporter transmembrane region"/>
    <property type="match status" value="1"/>
</dbReference>
<evidence type="ECO:0000259" key="11">
    <source>
        <dbReference type="PROSITE" id="PS50929"/>
    </source>
</evidence>
<evidence type="ECO:0000256" key="5">
    <source>
        <dbReference type="ARBA" id="ARBA00022741"/>
    </source>
</evidence>
<gene>
    <name evidence="12" type="ORF">F9B74_03095</name>
</gene>
<evidence type="ECO:0000256" key="9">
    <source>
        <dbReference type="SAM" id="Phobius"/>
    </source>
</evidence>
<feature type="transmembrane region" description="Helical" evidence="9">
    <location>
        <begin position="240"/>
        <end position="263"/>
    </location>
</feature>
<dbReference type="InterPro" id="IPR027417">
    <property type="entry name" value="P-loop_NTPase"/>
</dbReference>
<feature type="domain" description="ABC transmembrane type-1" evidence="11">
    <location>
        <begin position="27"/>
        <end position="298"/>
    </location>
</feature>
<dbReference type="InterPro" id="IPR011527">
    <property type="entry name" value="ABC1_TM_dom"/>
</dbReference>
<evidence type="ECO:0000256" key="2">
    <source>
        <dbReference type="ARBA" id="ARBA00022448"/>
    </source>
</evidence>
<evidence type="ECO:0000256" key="7">
    <source>
        <dbReference type="ARBA" id="ARBA00022989"/>
    </source>
</evidence>
<dbReference type="Pfam" id="PF00005">
    <property type="entry name" value="ABC_tran"/>
    <property type="match status" value="1"/>
</dbReference>
<dbReference type="Gene3D" id="3.40.50.300">
    <property type="entry name" value="P-loop containing nucleotide triphosphate hydrolases"/>
    <property type="match status" value="1"/>
</dbReference>
<feature type="transmembrane region" description="Helical" evidence="9">
    <location>
        <begin position="160"/>
        <end position="180"/>
    </location>
</feature>
<feature type="transmembrane region" description="Helical" evidence="9">
    <location>
        <begin position="269"/>
        <end position="290"/>
    </location>
</feature>
<feature type="domain" description="ABC transporter" evidence="10">
    <location>
        <begin position="329"/>
        <end position="538"/>
    </location>
</feature>
<evidence type="ECO:0000256" key="1">
    <source>
        <dbReference type="ARBA" id="ARBA00004651"/>
    </source>
</evidence>
<name>A0A6L9Y668_9BURK</name>
<dbReference type="InterPro" id="IPR036640">
    <property type="entry name" value="ABC1_TM_sf"/>
</dbReference>
<keyword evidence="13" id="KW-1185">Reference proteome</keyword>
<comment type="caution">
    <text evidence="12">The sequence shown here is derived from an EMBL/GenBank/DDBJ whole genome shotgun (WGS) entry which is preliminary data.</text>
</comment>
<dbReference type="CDD" id="cd03225">
    <property type="entry name" value="ABC_cobalt_CbiO_domain1"/>
    <property type="match status" value="1"/>
</dbReference>
<dbReference type="InterPro" id="IPR039421">
    <property type="entry name" value="Type_1_exporter"/>
</dbReference>
<keyword evidence="7 9" id="KW-1133">Transmembrane helix</keyword>
<dbReference type="Proteomes" id="UP000477651">
    <property type="component" value="Unassembled WGS sequence"/>
</dbReference>
<dbReference type="PANTHER" id="PTHR24221">
    <property type="entry name" value="ATP-BINDING CASSETTE SUB-FAMILY B"/>
    <property type="match status" value="1"/>
</dbReference>
<dbReference type="Gene3D" id="1.20.1560.10">
    <property type="entry name" value="ABC transporter type 1, transmembrane domain"/>
    <property type="match status" value="1"/>
</dbReference>
<evidence type="ECO:0000256" key="4">
    <source>
        <dbReference type="ARBA" id="ARBA00022692"/>
    </source>
</evidence>
<keyword evidence="6 12" id="KW-0067">ATP-binding</keyword>
<dbReference type="AlphaFoldDB" id="A0A6L9Y668"/>
<accession>A0A6L9Y668</accession>
<dbReference type="SUPFAM" id="SSF52540">
    <property type="entry name" value="P-loop containing nucleoside triphosphate hydrolases"/>
    <property type="match status" value="1"/>
</dbReference>
<dbReference type="InterPro" id="IPR003439">
    <property type="entry name" value="ABC_transporter-like_ATP-bd"/>
</dbReference>